<dbReference type="RefSeq" id="WP_114792079.1">
    <property type="nucleotide sequence ID" value="NZ_CP139960.1"/>
</dbReference>
<organism evidence="2 3">
    <name type="scientific">Niabella yanshanensis</name>
    <dbReference type="NCBI Taxonomy" id="577386"/>
    <lineage>
        <taxon>Bacteria</taxon>
        <taxon>Pseudomonadati</taxon>
        <taxon>Bacteroidota</taxon>
        <taxon>Chitinophagia</taxon>
        <taxon>Chitinophagales</taxon>
        <taxon>Chitinophagaceae</taxon>
        <taxon>Niabella</taxon>
    </lineage>
</organism>
<name>A0ABZ0WAQ2_9BACT</name>
<dbReference type="EMBL" id="CP139960">
    <property type="protein sequence ID" value="WQD40383.1"/>
    <property type="molecule type" value="Genomic_DNA"/>
</dbReference>
<gene>
    <name evidence="2" type="ORF">U0035_09520</name>
</gene>
<keyword evidence="1" id="KW-0472">Membrane</keyword>
<dbReference type="Proteomes" id="UP001325680">
    <property type="component" value="Chromosome"/>
</dbReference>
<accession>A0ABZ0WAQ2</accession>
<feature type="transmembrane region" description="Helical" evidence="1">
    <location>
        <begin position="12"/>
        <end position="29"/>
    </location>
</feature>
<evidence type="ECO:0000256" key="1">
    <source>
        <dbReference type="SAM" id="Phobius"/>
    </source>
</evidence>
<evidence type="ECO:0000313" key="3">
    <source>
        <dbReference type="Proteomes" id="UP001325680"/>
    </source>
</evidence>
<evidence type="ECO:0008006" key="4">
    <source>
        <dbReference type="Google" id="ProtNLM"/>
    </source>
</evidence>
<protein>
    <recommendedName>
        <fullName evidence="4">ATP synthase subunit I</fullName>
    </recommendedName>
</protein>
<feature type="transmembrane region" description="Helical" evidence="1">
    <location>
        <begin position="41"/>
        <end position="61"/>
    </location>
</feature>
<reference evidence="2 3" key="1">
    <citation type="submission" date="2023-12" db="EMBL/GenBank/DDBJ databases">
        <title>Genome sequencing and assembly of bacterial species from a model synthetic community.</title>
        <authorList>
            <person name="Hogle S.L."/>
        </authorList>
    </citation>
    <scope>NUCLEOTIDE SEQUENCE [LARGE SCALE GENOMIC DNA]</scope>
    <source>
        <strain evidence="2 3">HAMBI_3031</strain>
    </source>
</reference>
<evidence type="ECO:0000313" key="2">
    <source>
        <dbReference type="EMBL" id="WQD40383.1"/>
    </source>
</evidence>
<sequence length="135" mass="15068">MDAGKKGFNPVKLMILIFVLLSAFFLIFRETLTKAGADVNVLIVSNIILFLIGIFTVRNALKAISNPNPHVFVRVFYTGFIVRLFACAIAAFVYIYWTDGKVNKVSLFASLGIYILYNVIEVSSLQKALRNNKNG</sequence>
<feature type="transmembrane region" description="Helical" evidence="1">
    <location>
        <begin position="73"/>
        <end position="96"/>
    </location>
</feature>
<feature type="transmembrane region" description="Helical" evidence="1">
    <location>
        <begin position="102"/>
        <end position="120"/>
    </location>
</feature>
<keyword evidence="1" id="KW-0812">Transmembrane</keyword>
<keyword evidence="1" id="KW-1133">Transmembrane helix</keyword>
<proteinExistence type="predicted"/>
<keyword evidence="3" id="KW-1185">Reference proteome</keyword>